<evidence type="ECO:0000256" key="3">
    <source>
        <dbReference type="ARBA" id="ARBA00022729"/>
    </source>
</evidence>
<dbReference type="PROSITE" id="PS50106">
    <property type="entry name" value="PDZ"/>
    <property type="match status" value="1"/>
</dbReference>
<dbReference type="PANTHER" id="PTHR43343">
    <property type="entry name" value="PEPTIDASE S12"/>
    <property type="match status" value="1"/>
</dbReference>
<evidence type="ECO:0000256" key="6">
    <source>
        <dbReference type="ARBA" id="ARBA00022801"/>
    </source>
</evidence>
<dbReference type="PANTHER" id="PTHR43343:SF3">
    <property type="entry name" value="PROTEASE DO-LIKE 8, CHLOROPLASTIC"/>
    <property type="match status" value="1"/>
</dbReference>
<keyword evidence="6" id="KW-0378">Hydrolase</keyword>
<dbReference type="InterPro" id="IPR011782">
    <property type="entry name" value="Pept_S1C_Do"/>
</dbReference>
<dbReference type="InterPro" id="IPR009003">
    <property type="entry name" value="Peptidase_S1_PA"/>
</dbReference>
<accession>A0ABX8ZA10</accession>
<dbReference type="Pfam" id="PF17820">
    <property type="entry name" value="PDZ_6"/>
    <property type="match status" value="1"/>
</dbReference>
<dbReference type="SUPFAM" id="SSF50494">
    <property type="entry name" value="Trypsin-like serine proteases"/>
    <property type="match status" value="1"/>
</dbReference>
<evidence type="ECO:0000313" key="10">
    <source>
        <dbReference type="Proteomes" id="UP000825679"/>
    </source>
</evidence>
<dbReference type="EMBL" id="CP081150">
    <property type="protein sequence ID" value="QZA79408.1"/>
    <property type="molecule type" value="Genomic_DNA"/>
</dbReference>
<keyword evidence="3" id="KW-0732">Signal</keyword>
<keyword evidence="10" id="KW-1185">Reference proteome</keyword>
<gene>
    <name evidence="9" type="ORF">K4H28_02655</name>
</gene>
<dbReference type="InterPro" id="IPR001478">
    <property type="entry name" value="PDZ"/>
</dbReference>
<reference evidence="9 10" key="1">
    <citation type="submission" date="2021-08" db="EMBL/GenBank/DDBJ databases">
        <title>complete genome sequencing of Deefgea sp. D25.</title>
        <authorList>
            <person name="Bae J.-W."/>
            <person name="Gim D.-H."/>
        </authorList>
    </citation>
    <scope>NUCLEOTIDE SEQUENCE [LARGE SCALE GENOMIC DNA]</scope>
    <source>
        <strain evidence="9 10">D25</strain>
    </source>
</reference>
<proteinExistence type="predicted"/>
<evidence type="ECO:0000256" key="1">
    <source>
        <dbReference type="ARBA" id="ARBA00004418"/>
    </source>
</evidence>
<evidence type="ECO:0000256" key="7">
    <source>
        <dbReference type="ARBA" id="ARBA00022825"/>
    </source>
</evidence>
<dbReference type="Gene3D" id="2.40.10.120">
    <property type="match status" value="1"/>
</dbReference>
<dbReference type="NCBIfam" id="TIGR02037">
    <property type="entry name" value="degP_htrA_DO"/>
    <property type="match status" value="1"/>
</dbReference>
<name>A0ABX8ZA10_9NEIS</name>
<evidence type="ECO:0000313" key="9">
    <source>
        <dbReference type="EMBL" id="QZA79408.1"/>
    </source>
</evidence>
<dbReference type="Pfam" id="PF13365">
    <property type="entry name" value="Trypsin_2"/>
    <property type="match status" value="1"/>
</dbReference>
<protein>
    <submittedName>
        <fullName evidence="9">Do family serine endopeptidase</fullName>
    </submittedName>
</protein>
<evidence type="ECO:0000259" key="8">
    <source>
        <dbReference type="PROSITE" id="PS50106"/>
    </source>
</evidence>
<dbReference type="InterPro" id="IPR051201">
    <property type="entry name" value="Chloro_Bact_Ser_Proteases"/>
</dbReference>
<dbReference type="PRINTS" id="PR00834">
    <property type="entry name" value="PROTEASES2C"/>
</dbReference>
<comment type="subcellular location">
    <subcellularLocation>
        <location evidence="1">Periplasm</location>
    </subcellularLocation>
</comment>
<evidence type="ECO:0000256" key="4">
    <source>
        <dbReference type="ARBA" id="ARBA00022737"/>
    </source>
</evidence>
<keyword evidence="5" id="KW-0574">Periplasm</keyword>
<dbReference type="SUPFAM" id="SSF50156">
    <property type="entry name" value="PDZ domain-like"/>
    <property type="match status" value="1"/>
</dbReference>
<dbReference type="InterPro" id="IPR001940">
    <property type="entry name" value="Peptidase_S1C"/>
</dbReference>
<keyword evidence="7" id="KW-0720">Serine protease</keyword>
<dbReference type="SMART" id="SM00228">
    <property type="entry name" value="PDZ"/>
    <property type="match status" value="1"/>
</dbReference>
<sequence>MKKLWLIFAQTATIGLAIWFLVTVFKPELRPAPQPQVVTVTKEAPVTASAVQADLSYRDAAKRAKPAVVNIFTSQAVKQNRRMPLNDPQFKRFFGERDGDSEGGAKTSSLGSGVLVSVEGYIVTNNHVVESADEIQVALADGRRAMARLIGSDPETDLAVIKIDLPDLPALQFANLEQIAIGDVVLAIGNPFGVGQTVTMGIISALGRSELGINTFENFIQTDAAINPGNSGGALVDTQGNLLGINTAIYSKTGGSLGIGFAIPATTVKQVMEAIIKDGSMTRGWLGIEVQDVSPEMANSLQLESSKGALIAGVVRNGPAARSGIRPGDVLVQIDGKEVTNSSQMLDLISALPPERVTPMVVMRQGSAMQIEATVGKRPKFDRR</sequence>
<keyword evidence="4" id="KW-0677">Repeat</keyword>
<keyword evidence="2" id="KW-0645">Protease</keyword>
<feature type="domain" description="PDZ" evidence="8">
    <location>
        <begin position="275"/>
        <end position="344"/>
    </location>
</feature>
<dbReference type="InterPro" id="IPR041489">
    <property type="entry name" value="PDZ_6"/>
</dbReference>
<evidence type="ECO:0000256" key="2">
    <source>
        <dbReference type="ARBA" id="ARBA00022670"/>
    </source>
</evidence>
<dbReference type="Proteomes" id="UP000825679">
    <property type="component" value="Chromosome"/>
</dbReference>
<dbReference type="InterPro" id="IPR036034">
    <property type="entry name" value="PDZ_sf"/>
</dbReference>
<evidence type="ECO:0000256" key="5">
    <source>
        <dbReference type="ARBA" id="ARBA00022764"/>
    </source>
</evidence>
<organism evidence="9 10">
    <name type="scientific">Deefgea tanakiae</name>
    <dbReference type="NCBI Taxonomy" id="2865840"/>
    <lineage>
        <taxon>Bacteria</taxon>
        <taxon>Pseudomonadati</taxon>
        <taxon>Pseudomonadota</taxon>
        <taxon>Betaproteobacteria</taxon>
        <taxon>Neisseriales</taxon>
        <taxon>Chitinibacteraceae</taxon>
        <taxon>Deefgea</taxon>
    </lineage>
</organism>
<dbReference type="Gene3D" id="2.30.42.10">
    <property type="match status" value="1"/>
</dbReference>